<evidence type="ECO:0000313" key="2">
    <source>
        <dbReference type="Proteomes" id="UP000660680"/>
    </source>
</evidence>
<name>A0A918LEF9_9PSEU</name>
<gene>
    <name evidence="1" type="ORF">GCM10010171_33230</name>
</gene>
<dbReference type="Proteomes" id="UP000660680">
    <property type="component" value="Unassembled WGS sequence"/>
</dbReference>
<sequence length="359" mass="40188">MDVSERESALREDRAWLQALSDALHDKEYAALLHRIARLPAPPRLQEQGVSPELQAAMFGFGEDNMLSSIVMMAIDEVDAREFDHPVTDLMFMPTAIPTVNGFCVRTPSGVPAIVLNHGLVLYVSAAVHIALGLTTWTDGEYCAHHTRQEKVKGMFRLAEGVLAKQLVPVIDIKALHCLEDHDNSMLRRLAERRGTERDLETATRDLVAQGDVVVDAVYQGSCLIAEMFIVLHEIGHIALGHLNRNNVAYAFGERNVPVYRRSIEAEFEADRFAYRQLVKKLVSGGRMRHRDVAYGIGCLFMLQRTVEYLSGNEEAGTHPPAAERWQAIKAEMDEARVPAALDSVDHYFAWLDRMESAV</sequence>
<reference evidence="1" key="2">
    <citation type="submission" date="2020-09" db="EMBL/GenBank/DDBJ databases">
        <authorList>
            <person name="Sun Q."/>
            <person name="Ohkuma M."/>
        </authorList>
    </citation>
    <scope>NUCLEOTIDE SEQUENCE</scope>
    <source>
        <strain evidence="1">JCM 3276</strain>
    </source>
</reference>
<dbReference type="RefSeq" id="WP_189211280.1">
    <property type="nucleotide sequence ID" value="NZ_BMRB01000002.1"/>
</dbReference>
<dbReference type="EMBL" id="BMRB01000002">
    <property type="protein sequence ID" value="GGS35961.1"/>
    <property type="molecule type" value="Genomic_DNA"/>
</dbReference>
<comment type="caution">
    <text evidence="1">The sequence shown here is derived from an EMBL/GenBank/DDBJ whole genome shotgun (WGS) entry which is preliminary data.</text>
</comment>
<protein>
    <submittedName>
        <fullName evidence="1">Uncharacterized protein</fullName>
    </submittedName>
</protein>
<keyword evidence="2" id="KW-1185">Reference proteome</keyword>
<dbReference type="AlphaFoldDB" id="A0A918LEF9"/>
<reference evidence="1" key="1">
    <citation type="journal article" date="2014" name="Int. J. Syst. Evol. Microbiol.">
        <title>Complete genome sequence of Corynebacterium casei LMG S-19264T (=DSM 44701T), isolated from a smear-ripened cheese.</title>
        <authorList>
            <consortium name="US DOE Joint Genome Institute (JGI-PGF)"/>
            <person name="Walter F."/>
            <person name="Albersmeier A."/>
            <person name="Kalinowski J."/>
            <person name="Ruckert C."/>
        </authorList>
    </citation>
    <scope>NUCLEOTIDE SEQUENCE</scope>
    <source>
        <strain evidence="1">JCM 3276</strain>
    </source>
</reference>
<organism evidence="1 2">
    <name type="scientific">Actinokineospora fastidiosa</name>
    <dbReference type="NCBI Taxonomy" id="1816"/>
    <lineage>
        <taxon>Bacteria</taxon>
        <taxon>Bacillati</taxon>
        <taxon>Actinomycetota</taxon>
        <taxon>Actinomycetes</taxon>
        <taxon>Pseudonocardiales</taxon>
        <taxon>Pseudonocardiaceae</taxon>
        <taxon>Actinokineospora</taxon>
    </lineage>
</organism>
<proteinExistence type="predicted"/>
<accession>A0A918LEF9</accession>
<evidence type="ECO:0000313" key="1">
    <source>
        <dbReference type="EMBL" id="GGS35961.1"/>
    </source>
</evidence>